<dbReference type="SUPFAM" id="SSF54593">
    <property type="entry name" value="Glyoxalase/Bleomycin resistance protein/Dihydroxybiphenyl dioxygenase"/>
    <property type="match status" value="1"/>
</dbReference>
<dbReference type="PANTHER" id="PTHR39434:SF1">
    <property type="entry name" value="VOC DOMAIN-CONTAINING PROTEIN"/>
    <property type="match status" value="1"/>
</dbReference>
<gene>
    <name evidence="2" type="ORF">GCM10017621_24040</name>
</gene>
<evidence type="ECO:0000313" key="3">
    <source>
        <dbReference type="Proteomes" id="UP001143486"/>
    </source>
</evidence>
<name>A0A9W6IPS0_9PROT</name>
<proteinExistence type="predicted"/>
<protein>
    <submittedName>
        <fullName evidence="2">Glyoxalase</fullName>
    </submittedName>
</protein>
<dbReference type="InterPro" id="IPR037523">
    <property type="entry name" value="VOC_core"/>
</dbReference>
<dbReference type="Proteomes" id="UP001143486">
    <property type="component" value="Unassembled WGS sequence"/>
</dbReference>
<organism evidence="2 3">
    <name type="scientific">Maricaulis virginensis</name>
    <dbReference type="NCBI Taxonomy" id="144022"/>
    <lineage>
        <taxon>Bacteria</taxon>
        <taxon>Pseudomonadati</taxon>
        <taxon>Pseudomonadota</taxon>
        <taxon>Alphaproteobacteria</taxon>
        <taxon>Maricaulales</taxon>
        <taxon>Maricaulaceae</taxon>
        <taxon>Maricaulis</taxon>
    </lineage>
</organism>
<dbReference type="PROSITE" id="PS51819">
    <property type="entry name" value="VOC"/>
    <property type="match status" value="1"/>
</dbReference>
<accession>A0A9W6IPS0</accession>
<feature type="domain" description="VOC" evidence="1">
    <location>
        <begin position="4"/>
        <end position="130"/>
    </location>
</feature>
<dbReference type="Pfam" id="PF00903">
    <property type="entry name" value="Glyoxalase"/>
    <property type="match status" value="1"/>
</dbReference>
<dbReference type="RefSeq" id="WP_271187254.1">
    <property type="nucleotide sequence ID" value="NZ_BSFE01000006.1"/>
</dbReference>
<keyword evidence="3" id="KW-1185">Reference proteome</keyword>
<reference evidence="2" key="2">
    <citation type="submission" date="2023-01" db="EMBL/GenBank/DDBJ databases">
        <authorList>
            <person name="Sun Q."/>
            <person name="Evtushenko L."/>
        </authorList>
    </citation>
    <scope>NUCLEOTIDE SEQUENCE</scope>
    <source>
        <strain evidence="2">VKM B-1513</strain>
    </source>
</reference>
<dbReference type="CDD" id="cd08357">
    <property type="entry name" value="VOC_like"/>
    <property type="match status" value="1"/>
</dbReference>
<reference evidence="2" key="1">
    <citation type="journal article" date="2014" name="Int. J. Syst. Evol. Microbiol.">
        <title>Complete genome sequence of Corynebacterium casei LMG S-19264T (=DSM 44701T), isolated from a smear-ripened cheese.</title>
        <authorList>
            <consortium name="US DOE Joint Genome Institute (JGI-PGF)"/>
            <person name="Walter F."/>
            <person name="Albersmeier A."/>
            <person name="Kalinowski J."/>
            <person name="Ruckert C."/>
        </authorList>
    </citation>
    <scope>NUCLEOTIDE SEQUENCE</scope>
    <source>
        <strain evidence="2">VKM B-1513</strain>
    </source>
</reference>
<sequence length="139" mass="15835">MSRPRFHLAFPVNDIAEARRFYGGLLGCPEGRSAENWVDFDLYGHQIVAHYAPDECTPPPTGAVDGHQVPCRHFGLLLDWSDWESLAEKFRDAGFEFVIEPYVRFEGQPGEQGTFFVRDPAGNHLEFKTFRNDDQIFAA</sequence>
<evidence type="ECO:0000313" key="2">
    <source>
        <dbReference type="EMBL" id="GLK52896.1"/>
    </source>
</evidence>
<dbReference type="InterPro" id="IPR029068">
    <property type="entry name" value="Glyas_Bleomycin-R_OHBP_Dase"/>
</dbReference>
<dbReference type="EMBL" id="BSFE01000006">
    <property type="protein sequence ID" value="GLK52896.1"/>
    <property type="molecule type" value="Genomic_DNA"/>
</dbReference>
<dbReference type="PANTHER" id="PTHR39434">
    <property type="match status" value="1"/>
</dbReference>
<evidence type="ECO:0000259" key="1">
    <source>
        <dbReference type="PROSITE" id="PS51819"/>
    </source>
</evidence>
<dbReference type="InterPro" id="IPR004360">
    <property type="entry name" value="Glyas_Fos-R_dOase_dom"/>
</dbReference>
<dbReference type="Gene3D" id="3.10.180.10">
    <property type="entry name" value="2,3-Dihydroxybiphenyl 1,2-Dioxygenase, domain 1"/>
    <property type="match status" value="1"/>
</dbReference>
<dbReference type="AlphaFoldDB" id="A0A9W6IPS0"/>
<comment type="caution">
    <text evidence="2">The sequence shown here is derived from an EMBL/GenBank/DDBJ whole genome shotgun (WGS) entry which is preliminary data.</text>
</comment>